<keyword evidence="3" id="KW-0862">Zinc</keyword>
<dbReference type="Proteomes" id="UP000039865">
    <property type="component" value="Unassembled WGS sequence"/>
</dbReference>
<dbReference type="PANTHER" id="PTHR46210:SF1">
    <property type="entry name" value="FHA DOMAIN-CONTAINING PROTEIN"/>
    <property type="match status" value="1"/>
</dbReference>
<feature type="compositionally biased region" description="Polar residues" evidence="4">
    <location>
        <begin position="1023"/>
        <end position="1035"/>
    </location>
</feature>
<dbReference type="InterPro" id="IPR011016">
    <property type="entry name" value="Znf_RING-CH"/>
</dbReference>
<feature type="region of interest" description="Disordered" evidence="4">
    <location>
        <begin position="759"/>
        <end position="786"/>
    </location>
</feature>
<dbReference type="SUPFAM" id="SSF57850">
    <property type="entry name" value="RING/U-box"/>
    <property type="match status" value="1"/>
</dbReference>
<dbReference type="EMBL" id="CCKQ01004165">
    <property type="protein sequence ID" value="CDW75312.1"/>
    <property type="molecule type" value="Genomic_DNA"/>
</dbReference>
<dbReference type="GO" id="GO:0008270">
    <property type="term" value="F:zinc ion binding"/>
    <property type="evidence" value="ECO:0007669"/>
    <property type="project" value="UniProtKB-KW"/>
</dbReference>
<dbReference type="PANTHER" id="PTHR46210">
    <property type="entry name" value="FHA DOMAIN-CONTAINING PROTEIN"/>
    <property type="match status" value="1"/>
</dbReference>
<keyword evidence="1" id="KW-0479">Metal-binding</keyword>
<dbReference type="AlphaFoldDB" id="A0A078A0B1"/>
<dbReference type="SMART" id="SM00240">
    <property type="entry name" value="FHA"/>
    <property type="match status" value="1"/>
</dbReference>
<dbReference type="SUPFAM" id="SSF49879">
    <property type="entry name" value="SMAD/FHA domain"/>
    <property type="match status" value="1"/>
</dbReference>
<dbReference type="Pfam" id="PF12906">
    <property type="entry name" value="RINGv"/>
    <property type="match status" value="1"/>
</dbReference>
<sequence>MGNCTGAQNADLNNEFNNKLLIKTSTWVRDSHELFDYESPNLMKRTFKLINTSDIKREENDISIINRQDKKPVVKDWSKENPEEQKQGNLSNHIISFVQQQKGQYSLFDQEHRFDNLTHHSYLLSNGQNMSVKNDSRGMQSLITKSEDTDQDLNKLWFIVRYMTVENKTNHFKLIGGETIKLGRVKLTVREVHLGEDENQTDYCDSFENQSHNMNDSISVRDQQVRGPESMMPIQRAMRNIEHFHSYENLNDNSIAQHDILEEEKVIDNYSINDSGSGNINNQIRGTRSRVANSLRRSRLIEDTLICLSQEEQRIRDNLMGFNVNQEYQGDQSQEEDIENDLMKHQQLMIHEDLEVSRASIRDQDELHKTMLTNQNNQSENQNLCRICFSELYTEENPLISPCKCSGSMKHIHLECLRIWLSRKENVKNSAFVTSYSWKAFHCELCKSEYNDRIMVDHKEFWLFEIQKPKANYIILESVQMQNSQPNNNHNNNNNSNNYNYQSKTLHILNLNQKNIIKIGRGHDVDLRVADISVSRCHAYIKKDPKGYFYLEDNQSKFGTLVLIKAPILLNEQITYYIQAGRTIMKLNVQHEWSLLNGIIRNNKRSTSQGVKKQPQIRSEMDIKSCQQNKNKQASNIINDFFFDNIGKYCSHDASKLIDLVKQLQIKECLTSQSKDEQENVNDTSVGEIIPEEKGDVNQYEGIQLLNKDKQQIFSPSRNLNGKIQEIKTNSFKIKLTTLKDQYSNEKIISISNYLSNLKSPNENQEVSEEQKSQRSRQPFVSPSPFRRQIDVSDELQLSNIKSSNYILKTPQMLEYADEPILINHISAKSIPSSSFNKISKQKQLKQIILNELNSNNQQSKNIANKQQQKPEITNNRCSMPVQPKSLRPSLTQENMTKGYISRPKQQILVDSSICRKSPRIKAIQVQQQNIACKNNNEDLKLIDETKQGLIFNEYKSKYQVLNLQVPQINSKMSQSSKNSQKLTPKIGGIKSQARFILPPDQLITHPSSVKSQSKNNHKYTKSSHFIATQKNKLA</sequence>
<feature type="region of interest" description="Disordered" evidence="4">
    <location>
        <begin position="859"/>
        <end position="887"/>
    </location>
</feature>
<evidence type="ECO:0000313" key="8">
    <source>
        <dbReference type="Proteomes" id="UP000039865"/>
    </source>
</evidence>
<evidence type="ECO:0000256" key="2">
    <source>
        <dbReference type="ARBA" id="ARBA00022771"/>
    </source>
</evidence>
<dbReference type="OrthoDB" id="264354at2759"/>
<dbReference type="SMART" id="SM00744">
    <property type="entry name" value="RINGv"/>
    <property type="match status" value="1"/>
</dbReference>
<dbReference type="InterPro" id="IPR013083">
    <property type="entry name" value="Znf_RING/FYVE/PHD"/>
</dbReference>
<dbReference type="PROSITE" id="PS51292">
    <property type="entry name" value="ZF_RING_CH"/>
    <property type="match status" value="1"/>
</dbReference>
<feature type="compositionally biased region" description="Polar residues" evidence="4">
    <location>
        <begin position="1005"/>
        <end position="1015"/>
    </location>
</feature>
<gene>
    <name evidence="7" type="primary">Contig11489.g12295</name>
    <name evidence="7" type="ORF">STYLEM_4299</name>
</gene>
<dbReference type="Gene3D" id="2.60.200.20">
    <property type="match status" value="1"/>
</dbReference>
<feature type="domain" description="RING-CH-type" evidence="6">
    <location>
        <begin position="377"/>
        <end position="453"/>
    </location>
</feature>
<proteinExistence type="predicted"/>
<dbReference type="InParanoid" id="A0A078A0B1"/>
<feature type="domain" description="FHA" evidence="5">
    <location>
        <begin position="517"/>
        <end position="562"/>
    </location>
</feature>
<keyword evidence="8" id="KW-1185">Reference proteome</keyword>
<dbReference type="Pfam" id="PF00498">
    <property type="entry name" value="FHA"/>
    <property type="match status" value="1"/>
</dbReference>
<dbReference type="Gene3D" id="3.30.40.10">
    <property type="entry name" value="Zinc/RING finger domain, C3HC4 (zinc finger)"/>
    <property type="match status" value="1"/>
</dbReference>
<evidence type="ECO:0000256" key="4">
    <source>
        <dbReference type="SAM" id="MobiDB-lite"/>
    </source>
</evidence>
<feature type="compositionally biased region" description="Polar residues" evidence="4">
    <location>
        <begin position="859"/>
        <end position="878"/>
    </location>
</feature>
<keyword evidence="2" id="KW-0863">Zinc-finger</keyword>
<accession>A0A078A0B1</accession>
<feature type="region of interest" description="Disordered" evidence="4">
    <location>
        <begin position="1005"/>
        <end position="1035"/>
    </location>
</feature>
<protein>
    <submittedName>
        <fullName evidence="7">Fha domain</fullName>
    </submittedName>
</protein>
<dbReference type="InterPro" id="IPR008984">
    <property type="entry name" value="SMAD_FHA_dom_sf"/>
</dbReference>
<name>A0A078A0B1_STYLE</name>
<dbReference type="CDD" id="cd00060">
    <property type="entry name" value="FHA"/>
    <property type="match status" value="1"/>
</dbReference>
<evidence type="ECO:0000259" key="6">
    <source>
        <dbReference type="PROSITE" id="PS51292"/>
    </source>
</evidence>
<dbReference type="InterPro" id="IPR000253">
    <property type="entry name" value="FHA_dom"/>
</dbReference>
<evidence type="ECO:0000256" key="1">
    <source>
        <dbReference type="ARBA" id="ARBA00022723"/>
    </source>
</evidence>
<organism evidence="7 8">
    <name type="scientific">Stylonychia lemnae</name>
    <name type="common">Ciliate</name>
    <dbReference type="NCBI Taxonomy" id="5949"/>
    <lineage>
        <taxon>Eukaryota</taxon>
        <taxon>Sar</taxon>
        <taxon>Alveolata</taxon>
        <taxon>Ciliophora</taxon>
        <taxon>Intramacronucleata</taxon>
        <taxon>Spirotrichea</taxon>
        <taxon>Stichotrichia</taxon>
        <taxon>Sporadotrichida</taxon>
        <taxon>Oxytrichidae</taxon>
        <taxon>Stylonychinae</taxon>
        <taxon>Stylonychia</taxon>
    </lineage>
</organism>
<evidence type="ECO:0000259" key="5">
    <source>
        <dbReference type="PROSITE" id="PS50006"/>
    </source>
</evidence>
<evidence type="ECO:0000313" key="7">
    <source>
        <dbReference type="EMBL" id="CDW75312.1"/>
    </source>
</evidence>
<dbReference type="PROSITE" id="PS50006">
    <property type="entry name" value="FHA_DOMAIN"/>
    <property type="match status" value="1"/>
</dbReference>
<reference evidence="7 8" key="1">
    <citation type="submission" date="2014-06" db="EMBL/GenBank/DDBJ databases">
        <authorList>
            <person name="Swart Estienne"/>
        </authorList>
    </citation>
    <scope>NUCLEOTIDE SEQUENCE [LARGE SCALE GENOMIC DNA]</scope>
    <source>
        <strain evidence="7 8">130c</strain>
    </source>
</reference>
<evidence type="ECO:0000256" key="3">
    <source>
        <dbReference type="ARBA" id="ARBA00022833"/>
    </source>
</evidence>
<dbReference type="CDD" id="cd16495">
    <property type="entry name" value="RING_CH-C4HC3_MARCH"/>
    <property type="match status" value="1"/>
</dbReference>